<evidence type="ECO:0000313" key="8">
    <source>
        <dbReference type="EMBL" id="KAK9708961.1"/>
    </source>
</evidence>
<evidence type="ECO:0000256" key="5">
    <source>
        <dbReference type="ARBA" id="ARBA00022989"/>
    </source>
</evidence>
<dbReference type="InterPro" id="IPR001734">
    <property type="entry name" value="Na/solute_symporter"/>
</dbReference>
<comment type="subcellular location">
    <subcellularLocation>
        <location evidence="1">Membrane</location>
        <topology evidence="1">Multi-pass membrane protein</topology>
    </subcellularLocation>
</comment>
<feature type="transmembrane region" description="Helical" evidence="7">
    <location>
        <begin position="239"/>
        <end position="261"/>
    </location>
</feature>
<organism evidence="8 9">
    <name type="scientific">Basidiobolus ranarum</name>
    <dbReference type="NCBI Taxonomy" id="34480"/>
    <lineage>
        <taxon>Eukaryota</taxon>
        <taxon>Fungi</taxon>
        <taxon>Fungi incertae sedis</taxon>
        <taxon>Zoopagomycota</taxon>
        <taxon>Entomophthoromycotina</taxon>
        <taxon>Basidiobolomycetes</taxon>
        <taxon>Basidiobolales</taxon>
        <taxon>Basidiobolaceae</taxon>
        <taxon>Basidiobolus</taxon>
    </lineage>
</organism>
<proteinExistence type="inferred from homology"/>
<dbReference type="Proteomes" id="UP001479436">
    <property type="component" value="Unassembled WGS sequence"/>
</dbReference>
<dbReference type="InterPro" id="IPR050277">
    <property type="entry name" value="Sodium:Solute_Symporter"/>
</dbReference>
<dbReference type="PANTHER" id="PTHR48086:SF10">
    <property type="entry name" value="AGR155CP"/>
    <property type="match status" value="1"/>
</dbReference>
<feature type="transmembrane region" description="Helical" evidence="7">
    <location>
        <begin position="51"/>
        <end position="73"/>
    </location>
</feature>
<protein>
    <recommendedName>
        <fullName evidence="10">Amino acid transporter</fullName>
    </recommendedName>
</protein>
<keyword evidence="5 7" id="KW-1133">Transmembrane helix</keyword>
<dbReference type="Gene3D" id="1.20.1730.10">
    <property type="entry name" value="Sodium/glucose cotransporter"/>
    <property type="match status" value="1"/>
</dbReference>
<comment type="similarity">
    <text evidence="2">Belongs to the sodium:solute symporter (SSF) (TC 2.A.21) family.</text>
</comment>
<dbReference type="PROSITE" id="PS50283">
    <property type="entry name" value="NA_SOLUT_SYMP_3"/>
    <property type="match status" value="1"/>
</dbReference>
<evidence type="ECO:0000256" key="7">
    <source>
        <dbReference type="SAM" id="Phobius"/>
    </source>
</evidence>
<reference evidence="8 9" key="1">
    <citation type="submission" date="2023-04" db="EMBL/GenBank/DDBJ databases">
        <title>Genome of Basidiobolus ranarum AG-B5.</title>
        <authorList>
            <person name="Stajich J.E."/>
            <person name="Carter-House D."/>
            <person name="Gryganskyi A."/>
        </authorList>
    </citation>
    <scope>NUCLEOTIDE SEQUENCE [LARGE SCALE GENOMIC DNA]</scope>
    <source>
        <strain evidence="8 9">AG-B5</strain>
    </source>
</reference>
<evidence type="ECO:0000256" key="1">
    <source>
        <dbReference type="ARBA" id="ARBA00004141"/>
    </source>
</evidence>
<evidence type="ECO:0000256" key="2">
    <source>
        <dbReference type="ARBA" id="ARBA00006434"/>
    </source>
</evidence>
<evidence type="ECO:0000313" key="9">
    <source>
        <dbReference type="Proteomes" id="UP001479436"/>
    </source>
</evidence>
<comment type="caution">
    <text evidence="8">The sequence shown here is derived from an EMBL/GenBank/DDBJ whole genome shotgun (WGS) entry which is preliminary data.</text>
</comment>
<evidence type="ECO:0008006" key="10">
    <source>
        <dbReference type="Google" id="ProtNLM"/>
    </source>
</evidence>
<keyword evidence="6 7" id="KW-0472">Membrane</keyword>
<evidence type="ECO:0000256" key="3">
    <source>
        <dbReference type="ARBA" id="ARBA00022448"/>
    </source>
</evidence>
<sequence>MGDFVRLRFCPTLQALVTLIMLFNMSIGLAAEYTSIGDLFETVIGSNRIPIVLVIGISTMLYTASGGLSVSIITDQAQAIFSLLFVVIMAIYIAVTFRVPLSSELPPEIAPNYYGYSSIIVMPISLSCASFYNEGFWQRVWASADDRSLRTGALLAMGMVTVVIFFLGFCGFLAAWAGLNISNPNTVLFTLLGAGGEAPIWITVLVTVLAATMNQSAVDSLQNALVDSVSSVLLKGKSVWWSRLVVVIVNIPLIIISLQGYPVMNLFLLSNMVASCCT</sequence>
<dbReference type="PANTHER" id="PTHR48086">
    <property type="entry name" value="SODIUM/PROLINE SYMPORTER-RELATED"/>
    <property type="match status" value="1"/>
</dbReference>
<gene>
    <name evidence="8" type="ORF">K7432_009341</name>
</gene>
<evidence type="ECO:0000256" key="6">
    <source>
        <dbReference type="ARBA" id="ARBA00023136"/>
    </source>
</evidence>
<keyword evidence="4 7" id="KW-0812">Transmembrane</keyword>
<dbReference type="EMBL" id="JASJQH010007446">
    <property type="protein sequence ID" value="KAK9708961.1"/>
    <property type="molecule type" value="Genomic_DNA"/>
</dbReference>
<feature type="transmembrane region" description="Helical" evidence="7">
    <location>
        <begin position="153"/>
        <end position="178"/>
    </location>
</feature>
<feature type="transmembrane region" description="Helical" evidence="7">
    <location>
        <begin position="80"/>
        <end position="101"/>
    </location>
</feature>
<dbReference type="InterPro" id="IPR038377">
    <property type="entry name" value="Na/Glc_symporter_sf"/>
</dbReference>
<evidence type="ECO:0000256" key="4">
    <source>
        <dbReference type="ARBA" id="ARBA00022692"/>
    </source>
</evidence>
<name>A0ABR2VXL4_9FUNG</name>
<keyword evidence="9" id="KW-1185">Reference proteome</keyword>
<feature type="transmembrane region" description="Helical" evidence="7">
    <location>
        <begin position="113"/>
        <end position="132"/>
    </location>
</feature>
<feature type="transmembrane region" description="Helical" evidence="7">
    <location>
        <begin position="12"/>
        <end position="31"/>
    </location>
</feature>
<keyword evidence="3" id="KW-0813">Transport</keyword>
<accession>A0ABR2VXL4</accession>